<keyword evidence="3" id="KW-1185">Reference proteome</keyword>
<name>A0A0R0I6F5_SOYBN</name>
<reference evidence="1" key="3">
    <citation type="submission" date="2018-07" db="EMBL/GenBank/DDBJ databases">
        <title>WGS assembly of Glycine max.</title>
        <authorList>
            <person name="Schmutz J."/>
            <person name="Cannon S."/>
            <person name="Schlueter J."/>
            <person name="Ma J."/>
            <person name="Mitros T."/>
            <person name="Nelson W."/>
            <person name="Hyten D."/>
            <person name="Song Q."/>
            <person name="Thelen J."/>
            <person name="Cheng J."/>
            <person name="Xu D."/>
            <person name="Hellsten U."/>
            <person name="May G."/>
            <person name="Yu Y."/>
            <person name="Sakurai T."/>
            <person name="Umezawa T."/>
            <person name="Bhattacharyya M."/>
            <person name="Sandhu D."/>
            <person name="Valliyodan B."/>
            <person name="Lindquist E."/>
            <person name="Peto M."/>
            <person name="Grant D."/>
            <person name="Shu S."/>
            <person name="Goodstein D."/>
            <person name="Barry K."/>
            <person name="Futrell-Griggs M."/>
            <person name="Abernathy B."/>
            <person name="Du J."/>
            <person name="Tian Z."/>
            <person name="Zhu L."/>
            <person name="Gill N."/>
            <person name="Joshi T."/>
            <person name="Libault M."/>
            <person name="Sethuraman A."/>
            <person name="Zhang X."/>
            <person name="Shinozaki K."/>
            <person name="Nguyen H."/>
            <person name="Wing R."/>
            <person name="Cregan P."/>
            <person name="Specht J."/>
            <person name="Grimwood J."/>
            <person name="Rokhsar D."/>
            <person name="Stacey G."/>
            <person name="Shoemaker R."/>
            <person name="Jackson S."/>
        </authorList>
    </citation>
    <scope>NUCLEOTIDE SEQUENCE</scope>
    <source>
        <tissue evidence="1">Callus</tissue>
    </source>
</reference>
<evidence type="ECO:0000313" key="1">
    <source>
        <dbReference type="EMBL" id="KRH35704.1"/>
    </source>
</evidence>
<dbReference type="Proteomes" id="UP000008827">
    <property type="component" value="Chromosome 10"/>
</dbReference>
<dbReference type="EMBL" id="CM000843">
    <property type="protein sequence ID" value="KRH35704.1"/>
    <property type="molecule type" value="Genomic_DNA"/>
</dbReference>
<evidence type="ECO:0000313" key="2">
    <source>
        <dbReference type="EnsemblPlants" id="KRH35704"/>
    </source>
</evidence>
<protein>
    <submittedName>
        <fullName evidence="1 2">Uncharacterized protein</fullName>
    </submittedName>
</protein>
<evidence type="ECO:0000313" key="3">
    <source>
        <dbReference type="Proteomes" id="UP000008827"/>
    </source>
</evidence>
<proteinExistence type="predicted"/>
<dbReference type="EnsemblPlants" id="KRH35704">
    <property type="protein sequence ID" value="KRH35704"/>
    <property type="gene ID" value="GLYMA_10G259700"/>
</dbReference>
<reference evidence="1 2" key="1">
    <citation type="journal article" date="2010" name="Nature">
        <title>Genome sequence of the palaeopolyploid soybean.</title>
        <authorList>
            <person name="Schmutz J."/>
            <person name="Cannon S.B."/>
            <person name="Schlueter J."/>
            <person name="Ma J."/>
            <person name="Mitros T."/>
            <person name="Nelson W."/>
            <person name="Hyten D.L."/>
            <person name="Song Q."/>
            <person name="Thelen J.J."/>
            <person name="Cheng J."/>
            <person name="Xu D."/>
            <person name="Hellsten U."/>
            <person name="May G.D."/>
            <person name="Yu Y."/>
            <person name="Sakurai T."/>
            <person name="Umezawa T."/>
            <person name="Bhattacharyya M.K."/>
            <person name="Sandhu D."/>
            <person name="Valliyodan B."/>
            <person name="Lindquist E."/>
            <person name="Peto M."/>
            <person name="Grant D."/>
            <person name="Shu S."/>
            <person name="Goodstein D."/>
            <person name="Barry K."/>
            <person name="Futrell-Griggs M."/>
            <person name="Abernathy B."/>
            <person name="Du J."/>
            <person name="Tian Z."/>
            <person name="Zhu L."/>
            <person name="Gill N."/>
            <person name="Joshi T."/>
            <person name="Libault M."/>
            <person name="Sethuraman A."/>
            <person name="Zhang X.-C."/>
            <person name="Shinozaki K."/>
            <person name="Nguyen H.T."/>
            <person name="Wing R.A."/>
            <person name="Cregan P."/>
            <person name="Specht J."/>
            <person name="Grimwood J."/>
            <person name="Rokhsar D."/>
            <person name="Stacey G."/>
            <person name="Shoemaker R.C."/>
            <person name="Jackson S.A."/>
        </authorList>
    </citation>
    <scope>NUCLEOTIDE SEQUENCE [LARGE SCALE GENOMIC DNA]</scope>
    <source>
        <strain evidence="2">cv. Williams 82</strain>
        <tissue evidence="1">Callus</tissue>
    </source>
</reference>
<sequence length="83" mass="9542">MKIEIADLSNLYMQITSDAKMWRLVTTPIISRLLGVNFNMIKSDCLGGKCFSERKETIILNFYLYEQLNSFASCISILFPLIL</sequence>
<gene>
    <name evidence="1" type="ORF">GLYMA_10G259700</name>
</gene>
<dbReference type="AlphaFoldDB" id="A0A0R0I6F5"/>
<dbReference type="Gramene" id="KRH35704">
    <property type="protein sequence ID" value="KRH35704"/>
    <property type="gene ID" value="GLYMA_10G259700"/>
</dbReference>
<accession>A0A0R0I6F5</accession>
<reference evidence="2" key="2">
    <citation type="submission" date="2018-02" db="UniProtKB">
        <authorList>
            <consortium name="EnsemblPlants"/>
        </authorList>
    </citation>
    <scope>IDENTIFICATION</scope>
    <source>
        <strain evidence="2">Williams 82</strain>
    </source>
</reference>
<dbReference type="InParanoid" id="A0A0R0I6F5"/>
<organism evidence="1">
    <name type="scientific">Glycine max</name>
    <name type="common">Soybean</name>
    <name type="synonym">Glycine hispida</name>
    <dbReference type="NCBI Taxonomy" id="3847"/>
    <lineage>
        <taxon>Eukaryota</taxon>
        <taxon>Viridiplantae</taxon>
        <taxon>Streptophyta</taxon>
        <taxon>Embryophyta</taxon>
        <taxon>Tracheophyta</taxon>
        <taxon>Spermatophyta</taxon>
        <taxon>Magnoliopsida</taxon>
        <taxon>eudicotyledons</taxon>
        <taxon>Gunneridae</taxon>
        <taxon>Pentapetalae</taxon>
        <taxon>rosids</taxon>
        <taxon>fabids</taxon>
        <taxon>Fabales</taxon>
        <taxon>Fabaceae</taxon>
        <taxon>Papilionoideae</taxon>
        <taxon>50 kb inversion clade</taxon>
        <taxon>NPAAA clade</taxon>
        <taxon>indigoferoid/millettioid clade</taxon>
        <taxon>Phaseoleae</taxon>
        <taxon>Glycine</taxon>
        <taxon>Glycine subgen. Soja</taxon>
    </lineage>
</organism>